<evidence type="ECO:0000256" key="8">
    <source>
        <dbReference type="ARBA" id="ARBA00050305"/>
    </source>
</evidence>
<name>X0QF96_RHOWR</name>
<dbReference type="GO" id="GO:0016887">
    <property type="term" value="F:ATP hydrolysis activity"/>
    <property type="evidence" value="ECO:0007669"/>
    <property type="project" value="InterPro"/>
</dbReference>
<dbReference type="Proteomes" id="UP000019491">
    <property type="component" value="Unassembled WGS sequence"/>
</dbReference>
<dbReference type="SMART" id="SM00382">
    <property type="entry name" value="AAA"/>
    <property type="match status" value="1"/>
</dbReference>
<keyword evidence="5 15" id="KW-0067">ATP-binding</keyword>
<dbReference type="InterPro" id="IPR003593">
    <property type="entry name" value="AAA+_ATPase"/>
</dbReference>
<dbReference type="InterPro" id="IPR003439">
    <property type="entry name" value="ABC_transporter-like_ATP-bd"/>
</dbReference>
<accession>X0QF96</accession>
<evidence type="ECO:0000256" key="1">
    <source>
        <dbReference type="ARBA" id="ARBA00004515"/>
    </source>
</evidence>
<dbReference type="PROSITE" id="PS50893">
    <property type="entry name" value="ABC_TRANSPORTER_2"/>
    <property type="match status" value="1"/>
</dbReference>
<dbReference type="RefSeq" id="WP_037241455.1">
    <property type="nucleotide sequence ID" value="NZ_BAWF01000093.1"/>
</dbReference>
<evidence type="ECO:0000256" key="3">
    <source>
        <dbReference type="ARBA" id="ARBA00022475"/>
    </source>
</evidence>
<dbReference type="GO" id="GO:0140359">
    <property type="term" value="F:ABC-type transporter activity"/>
    <property type="evidence" value="ECO:0007669"/>
    <property type="project" value="UniProtKB-ARBA"/>
</dbReference>
<dbReference type="OrthoDB" id="9802264at2"/>
<protein>
    <recommendedName>
        <fullName evidence="11">Trehalose import ATP-binding protein SugC</fullName>
    </recommendedName>
    <alternativeName>
        <fullName evidence="13">Nucleotide-binding domain of SugABC transporter</fullName>
    </alternativeName>
    <alternativeName>
        <fullName evidence="12">SugABC transporter ATPase SugC</fullName>
    </alternativeName>
</protein>
<evidence type="ECO:0000313" key="16">
    <source>
        <dbReference type="Proteomes" id="UP000019491"/>
    </source>
</evidence>
<keyword evidence="7" id="KW-0472">Membrane</keyword>
<dbReference type="Gene3D" id="3.40.50.300">
    <property type="entry name" value="P-loop containing nucleotide triphosphate hydrolases"/>
    <property type="match status" value="1"/>
</dbReference>
<comment type="caution">
    <text evidence="15">The sequence shown here is derived from an EMBL/GenBank/DDBJ whole genome shotgun (WGS) entry which is preliminary data.</text>
</comment>
<evidence type="ECO:0000313" key="15">
    <source>
        <dbReference type="EMBL" id="GAF49546.1"/>
    </source>
</evidence>
<evidence type="ECO:0000256" key="10">
    <source>
        <dbReference type="ARBA" id="ARBA00063658"/>
    </source>
</evidence>
<feature type="domain" description="ABC transporter" evidence="14">
    <location>
        <begin position="4"/>
        <end position="242"/>
    </location>
</feature>
<dbReference type="FunFam" id="3.40.50.300:FF:000042">
    <property type="entry name" value="Maltose/maltodextrin ABC transporter, ATP-binding protein"/>
    <property type="match status" value="1"/>
</dbReference>
<keyword evidence="16" id="KW-1185">Reference proteome</keyword>
<dbReference type="GO" id="GO:0005524">
    <property type="term" value="F:ATP binding"/>
    <property type="evidence" value="ECO:0007669"/>
    <property type="project" value="UniProtKB-KW"/>
</dbReference>
<dbReference type="AlphaFoldDB" id="X0QF96"/>
<evidence type="ECO:0000256" key="12">
    <source>
        <dbReference type="ARBA" id="ARBA00080647"/>
    </source>
</evidence>
<dbReference type="InterPro" id="IPR017871">
    <property type="entry name" value="ABC_transporter-like_CS"/>
</dbReference>
<evidence type="ECO:0000256" key="6">
    <source>
        <dbReference type="ARBA" id="ARBA00022967"/>
    </source>
</evidence>
<dbReference type="SUPFAM" id="SSF52540">
    <property type="entry name" value="P-loop containing nucleoside triphosphate hydrolases"/>
    <property type="match status" value="1"/>
</dbReference>
<dbReference type="InterPro" id="IPR027417">
    <property type="entry name" value="P-loop_NTPase"/>
</dbReference>
<reference evidence="15 16" key="1">
    <citation type="submission" date="2014-02" db="EMBL/GenBank/DDBJ databases">
        <title>Whole genome shotgun sequence of Rhodococcus wratislaviensis NBRC 100605.</title>
        <authorList>
            <person name="Hosoyama A."/>
            <person name="Tsuchikane K."/>
            <person name="Yoshida I."/>
            <person name="Ohji S."/>
            <person name="Ichikawa N."/>
            <person name="Yamazoe A."/>
            <person name="Fujita N."/>
        </authorList>
    </citation>
    <scope>NUCLEOTIDE SEQUENCE [LARGE SCALE GENOMIC DNA]</scope>
    <source>
        <strain evidence="15 16">NBRC 100605</strain>
    </source>
</reference>
<evidence type="ECO:0000259" key="14">
    <source>
        <dbReference type="PROSITE" id="PS50893"/>
    </source>
</evidence>
<organism evidence="15 16">
    <name type="scientific">Rhodococcus wratislaviensis NBRC 100605</name>
    <dbReference type="NCBI Taxonomy" id="1219028"/>
    <lineage>
        <taxon>Bacteria</taxon>
        <taxon>Bacillati</taxon>
        <taxon>Actinomycetota</taxon>
        <taxon>Actinomycetes</taxon>
        <taxon>Mycobacteriales</taxon>
        <taxon>Nocardiaceae</taxon>
        <taxon>Rhodococcus</taxon>
    </lineage>
</organism>
<dbReference type="InterPro" id="IPR047641">
    <property type="entry name" value="ABC_transpr_MalK/UgpC-like"/>
</dbReference>
<evidence type="ECO:0000256" key="2">
    <source>
        <dbReference type="ARBA" id="ARBA00022448"/>
    </source>
</evidence>
<keyword evidence="4" id="KW-0547">Nucleotide-binding</keyword>
<dbReference type="PANTHER" id="PTHR43875">
    <property type="entry name" value="MALTODEXTRIN IMPORT ATP-BINDING PROTEIN MSMX"/>
    <property type="match status" value="1"/>
</dbReference>
<comment type="subunit">
    <text evidence="10">Monomer. Homodimerizes in the presence of ATP. The complex is composed of two ATP-binding proteins (SugC), two transmembrane proteins (SugA and SugB) and a solute-binding protein (LpqY).</text>
</comment>
<evidence type="ECO:0000256" key="7">
    <source>
        <dbReference type="ARBA" id="ARBA00023136"/>
    </source>
</evidence>
<evidence type="ECO:0000256" key="11">
    <source>
        <dbReference type="ARBA" id="ARBA00072105"/>
    </source>
</evidence>
<dbReference type="Pfam" id="PF08402">
    <property type="entry name" value="TOBE_2"/>
    <property type="match status" value="1"/>
</dbReference>
<keyword evidence="6" id="KW-1278">Translocase</keyword>
<evidence type="ECO:0000256" key="5">
    <source>
        <dbReference type="ARBA" id="ARBA00022840"/>
    </source>
</evidence>
<dbReference type="InterPro" id="IPR013611">
    <property type="entry name" value="Transp-assoc_OB_typ2"/>
</dbReference>
<evidence type="ECO:0000256" key="4">
    <source>
        <dbReference type="ARBA" id="ARBA00022741"/>
    </source>
</evidence>
<comment type="function">
    <text evidence="9">Part of the ABC transporter complex LpqY-SugA-SugB-SugC, which is highly specific for uptake of trehalose. Involved in the recycling of extracellular trehalose released from trehalose-containing molecules synthesized by M.tuberculosis. Trehalose uptake is essential for virulence. Responsible for energy coupling to the transport system.</text>
</comment>
<comment type="subcellular location">
    <subcellularLocation>
        <location evidence="1">Cell inner membrane</location>
        <topology evidence="1">Peripheral membrane protein</topology>
        <orientation evidence="1">Cytoplasmic side</orientation>
    </subcellularLocation>
</comment>
<dbReference type="PROSITE" id="PS00211">
    <property type="entry name" value="ABC_TRANSPORTER_1"/>
    <property type="match status" value="1"/>
</dbReference>
<dbReference type="InterPro" id="IPR008995">
    <property type="entry name" value="Mo/tungstate-bd_C_term_dom"/>
</dbReference>
<dbReference type="EMBL" id="BAWF01000093">
    <property type="protein sequence ID" value="GAF49546.1"/>
    <property type="molecule type" value="Genomic_DNA"/>
</dbReference>
<dbReference type="PANTHER" id="PTHR43875:SF15">
    <property type="entry name" value="TREHALOSE IMPORT ATP-BINDING PROTEIN SUGC"/>
    <property type="match status" value="1"/>
</dbReference>
<keyword evidence="2" id="KW-0813">Transport</keyword>
<comment type="catalytic activity">
    <reaction evidence="8">
        <text>alpha,alpha-trehalose(out) + ATP + H2O = alpha,alpha-trehalose(in) + ADP + phosphate + H(+)</text>
        <dbReference type="Rhea" id="RHEA:75203"/>
        <dbReference type="ChEBI" id="CHEBI:15377"/>
        <dbReference type="ChEBI" id="CHEBI:15378"/>
        <dbReference type="ChEBI" id="CHEBI:16551"/>
        <dbReference type="ChEBI" id="CHEBI:30616"/>
        <dbReference type="ChEBI" id="CHEBI:43474"/>
        <dbReference type="ChEBI" id="CHEBI:456216"/>
    </reaction>
</comment>
<proteinExistence type="predicted"/>
<dbReference type="GO" id="GO:0055052">
    <property type="term" value="C:ATP-binding cassette (ABC) transporter complex, substrate-binding subunit-containing"/>
    <property type="evidence" value="ECO:0007669"/>
    <property type="project" value="TreeGrafter"/>
</dbReference>
<sequence>MSYVNAEGLVKHFGKMTRPAIDGLDLQIEEGEFLVLLGPSGCGKTTTLRSLAGLESPTEGRISLGGRTVFDSRRKLDLSPDKRDIGMVFQSYALWPHKTVRENIAYPLKARKIKKGLEEGWVEEMAERVGCEALLDRLPAELSGGQQQRVALARGLVAKPGLILFDEPLSNLDARLRDSVRAHLHELHQQLGFTAVFVTHDQAEGLALGDRLAVMREGRIEQLDTPKQVYDNPTSDYVADFIGMSNQLDSEWAGAWLLNGLPVRSHASLTSAPTGTVRIRPEDVRVAGTHEGLSGRDVGVEATVAEIGYGGRHLDVRLVVGSRRMHARLPIDSSPHDLTVGQELLVVFAPADARFYGVDGAAVPASAVAAAPAVGV</sequence>
<evidence type="ECO:0000256" key="13">
    <source>
        <dbReference type="ARBA" id="ARBA00082626"/>
    </source>
</evidence>
<gene>
    <name evidence="15" type="ORF">RW1_093_00330</name>
</gene>
<keyword evidence="3" id="KW-1003">Cell membrane</keyword>
<evidence type="ECO:0000256" key="9">
    <source>
        <dbReference type="ARBA" id="ARBA00056091"/>
    </source>
</evidence>
<dbReference type="SUPFAM" id="SSF50331">
    <property type="entry name" value="MOP-like"/>
    <property type="match status" value="1"/>
</dbReference>
<dbReference type="Pfam" id="PF00005">
    <property type="entry name" value="ABC_tran"/>
    <property type="match status" value="1"/>
</dbReference>